<evidence type="ECO:0000256" key="3">
    <source>
        <dbReference type="SAM" id="Coils"/>
    </source>
</evidence>
<dbReference type="InterPro" id="IPR050469">
    <property type="entry name" value="Diguanylate_Cyclase"/>
</dbReference>
<dbReference type="NCBIfam" id="TIGR00254">
    <property type="entry name" value="GGDEF"/>
    <property type="match status" value="1"/>
</dbReference>
<dbReference type="CDD" id="cd01949">
    <property type="entry name" value="GGDEF"/>
    <property type="match status" value="1"/>
</dbReference>
<dbReference type="EMBL" id="CP029551">
    <property type="protein sequence ID" value="AWN38585.1"/>
    <property type="molecule type" value="Genomic_DNA"/>
</dbReference>
<dbReference type="InterPro" id="IPR029787">
    <property type="entry name" value="Nucleotide_cyclase"/>
</dbReference>
<name>A0A2U8VXS9_9HYPH</name>
<organism evidence="5 6">
    <name type="scientific">Methylobacterium radiodurans</name>
    <dbReference type="NCBI Taxonomy" id="2202828"/>
    <lineage>
        <taxon>Bacteria</taxon>
        <taxon>Pseudomonadati</taxon>
        <taxon>Pseudomonadota</taxon>
        <taxon>Alphaproteobacteria</taxon>
        <taxon>Hyphomicrobiales</taxon>
        <taxon>Methylobacteriaceae</taxon>
        <taxon>Methylobacterium</taxon>
    </lineage>
</organism>
<dbReference type="SUPFAM" id="SSF55073">
    <property type="entry name" value="Nucleotide cyclase"/>
    <property type="match status" value="1"/>
</dbReference>
<protein>
    <recommendedName>
        <fullName evidence="1">diguanylate cyclase</fullName>
        <ecNumber evidence="1">2.7.7.65</ecNumber>
    </recommendedName>
</protein>
<dbReference type="Pfam" id="PF00990">
    <property type="entry name" value="GGDEF"/>
    <property type="match status" value="1"/>
</dbReference>
<keyword evidence="3" id="KW-0175">Coiled coil</keyword>
<gene>
    <name evidence="5" type="ORF">DK427_25000</name>
</gene>
<dbReference type="SMART" id="SM00267">
    <property type="entry name" value="GGDEF"/>
    <property type="match status" value="1"/>
</dbReference>
<dbReference type="PROSITE" id="PS50887">
    <property type="entry name" value="GGDEF"/>
    <property type="match status" value="1"/>
</dbReference>
<dbReference type="EC" id="2.7.7.65" evidence="1"/>
<dbReference type="AlphaFoldDB" id="A0A2U8VXS9"/>
<reference evidence="5 6" key="1">
    <citation type="submission" date="2018-05" db="EMBL/GenBank/DDBJ databases">
        <title>Complete Genome Sequence of Methylobacterium sp. 17Sr1-43.</title>
        <authorList>
            <person name="Srinivasan S."/>
        </authorList>
    </citation>
    <scope>NUCLEOTIDE SEQUENCE [LARGE SCALE GENOMIC DNA]</scope>
    <source>
        <strain evidence="5 6">17Sr1-43</strain>
    </source>
</reference>
<dbReference type="GO" id="GO:0052621">
    <property type="term" value="F:diguanylate cyclase activity"/>
    <property type="evidence" value="ECO:0007669"/>
    <property type="project" value="UniProtKB-EC"/>
</dbReference>
<dbReference type="FunFam" id="3.30.70.270:FF:000001">
    <property type="entry name" value="Diguanylate cyclase domain protein"/>
    <property type="match status" value="1"/>
</dbReference>
<evidence type="ECO:0000256" key="2">
    <source>
        <dbReference type="ARBA" id="ARBA00034247"/>
    </source>
</evidence>
<sequence length="354" mass="38542">MSQGRHADRDYSFTLAQRVQDLMRDYGPSATPRAYAVWYSYVAGEHPLMNDAVKRLIAQKQALTETDTDALFEQHLAGGRVAQMAGETSATMLSEIAGVMEMLDLSVGSAAAYNASLSSLSQDLTQGAITRERVREIVGTMVAKTREIATSNRVLEARMRESRAEIEMLREKLEATRLESLTDPLTGLSNRKHFEEMLRTSVEAAAQTGGAMSLVVLDIDFFKRFNDLYGHLTGDQVLRLVAIVMRESAGAKATLSRFGGEEFGIVLPGLERAEARVIAEAVRQSVMGRDLVKRSTGESLGRVSVSVGVAVHKAGDTPVSLLERADLCMFAAKRAGRNRTIDDSVGADVLQNVA</sequence>
<dbReference type="InterPro" id="IPR043128">
    <property type="entry name" value="Rev_trsase/Diguanyl_cyclase"/>
</dbReference>
<dbReference type="PANTHER" id="PTHR45138">
    <property type="entry name" value="REGULATORY COMPONENTS OF SENSORY TRANSDUCTION SYSTEM"/>
    <property type="match status" value="1"/>
</dbReference>
<dbReference type="PANTHER" id="PTHR45138:SF9">
    <property type="entry name" value="DIGUANYLATE CYCLASE DGCM-RELATED"/>
    <property type="match status" value="1"/>
</dbReference>
<dbReference type="Proteomes" id="UP000246058">
    <property type="component" value="Chromosome"/>
</dbReference>
<dbReference type="RefSeq" id="WP_109953742.1">
    <property type="nucleotide sequence ID" value="NZ_CP029551.1"/>
</dbReference>
<feature type="coiled-coil region" evidence="3">
    <location>
        <begin position="152"/>
        <end position="179"/>
    </location>
</feature>
<accession>A0A2U8VXS9</accession>
<evidence type="ECO:0000313" key="5">
    <source>
        <dbReference type="EMBL" id="AWN38585.1"/>
    </source>
</evidence>
<evidence type="ECO:0000259" key="4">
    <source>
        <dbReference type="PROSITE" id="PS50887"/>
    </source>
</evidence>
<dbReference type="KEGG" id="meti:DK427_25000"/>
<dbReference type="GO" id="GO:0005886">
    <property type="term" value="C:plasma membrane"/>
    <property type="evidence" value="ECO:0007669"/>
    <property type="project" value="TreeGrafter"/>
</dbReference>
<evidence type="ECO:0000256" key="1">
    <source>
        <dbReference type="ARBA" id="ARBA00012528"/>
    </source>
</evidence>
<feature type="domain" description="GGDEF" evidence="4">
    <location>
        <begin position="210"/>
        <end position="345"/>
    </location>
</feature>
<keyword evidence="6" id="KW-1185">Reference proteome</keyword>
<proteinExistence type="predicted"/>
<evidence type="ECO:0000313" key="6">
    <source>
        <dbReference type="Proteomes" id="UP000246058"/>
    </source>
</evidence>
<dbReference type="GO" id="GO:0043709">
    <property type="term" value="P:cell adhesion involved in single-species biofilm formation"/>
    <property type="evidence" value="ECO:0007669"/>
    <property type="project" value="TreeGrafter"/>
</dbReference>
<dbReference type="Gene3D" id="3.30.70.270">
    <property type="match status" value="1"/>
</dbReference>
<dbReference type="InterPro" id="IPR000160">
    <property type="entry name" value="GGDEF_dom"/>
</dbReference>
<dbReference type="GO" id="GO:1902201">
    <property type="term" value="P:negative regulation of bacterial-type flagellum-dependent cell motility"/>
    <property type="evidence" value="ECO:0007669"/>
    <property type="project" value="TreeGrafter"/>
</dbReference>
<comment type="catalytic activity">
    <reaction evidence="2">
        <text>2 GTP = 3',3'-c-di-GMP + 2 diphosphate</text>
        <dbReference type="Rhea" id="RHEA:24898"/>
        <dbReference type="ChEBI" id="CHEBI:33019"/>
        <dbReference type="ChEBI" id="CHEBI:37565"/>
        <dbReference type="ChEBI" id="CHEBI:58805"/>
        <dbReference type="EC" id="2.7.7.65"/>
    </reaction>
</comment>
<dbReference type="OrthoDB" id="9812260at2"/>